<accession>A0A1J7H235</accession>
<dbReference type="GO" id="GO:1902388">
    <property type="term" value="F:ceramide 1-phosphate transfer activity"/>
    <property type="evidence" value="ECO:0007669"/>
    <property type="project" value="TreeGrafter"/>
</dbReference>
<dbReference type="OMA" id="WTIRTAV"/>
<gene>
    <name evidence="5" type="ORF">TanjilG_18316</name>
</gene>
<dbReference type="InterPro" id="IPR014830">
    <property type="entry name" value="Glycolipid_transfer_prot_dom"/>
</dbReference>
<dbReference type="Proteomes" id="UP000188354">
    <property type="component" value="Chromosome LG08"/>
</dbReference>
<evidence type="ECO:0000256" key="2">
    <source>
        <dbReference type="ARBA" id="ARBA00022448"/>
    </source>
</evidence>
<dbReference type="Gramene" id="OIW06928">
    <property type="protein sequence ID" value="OIW06928"/>
    <property type="gene ID" value="TanjilG_18316"/>
</dbReference>
<reference evidence="5 6" key="1">
    <citation type="journal article" date="2017" name="Plant Biotechnol. J.">
        <title>A comprehensive draft genome sequence for lupin (Lupinus angustifolius), an emerging health food: insights into plant-microbe interactions and legume evolution.</title>
        <authorList>
            <person name="Hane J.K."/>
            <person name="Ming Y."/>
            <person name="Kamphuis L.G."/>
            <person name="Nelson M.N."/>
            <person name="Garg G."/>
            <person name="Atkins C.A."/>
            <person name="Bayer P.E."/>
            <person name="Bravo A."/>
            <person name="Bringans S."/>
            <person name="Cannon S."/>
            <person name="Edwards D."/>
            <person name="Foley R."/>
            <person name="Gao L.L."/>
            <person name="Harrison M.J."/>
            <person name="Huang W."/>
            <person name="Hurgobin B."/>
            <person name="Li S."/>
            <person name="Liu C.W."/>
            <person name="McGrath A."/>
            <person name="Morahan G."/>
            <person name="Murray J."/>
            <person name="Weller J."/>
            <person name="Jian J."/>
            <person name="Singh K.B."/>
        </authorList>
    </citation>
    <scope>NUCLEOTIDE SEQUENCE [LARGE SCALE GENOMIC DNA]</scope>
    <source>
        <strain evidence="6">cv. Tanjil</strain>
        <tissue evidence="5">Whole plant</tissue>
    </source>
</reference>
<evidence type="ECO:0000256" key="1">
    <source>
        <dbReference type="ARBA" id="ARBA00007148"/>
    </source>
</evidence>
<evidence type="ECO:0000313" key="5">
    <source>
        <dbReference type="EMBL" id="OIW06928.1"/>
    </source>
</evidence>
<dbReference type="PANTHER" id="PTHR10219:SF28">
    <property type="entry name" value="ACD11 HOMOLOG PROTEIN"/>
    <property type="match status" value="1"/>
</dbReference>
<dbReference type="Pfam" id="PF08718">
    <property type="entry name" value="GLTP"/>
    <property type="match status" value="1"/>
</dbReference>
<organism evidence="5 6">
    <name type="scientific">Lupinus angustifolius</name>
    <name type="common">Narrow-leaved blue lupine</name>
    <dbReference type="NCBI Taxonomy" id="3871"/>
    <lineage>
        <taxon>Eukaryota</taxon>
        <taxon>Viridiplantae</taxon>
        <taxon>Streptophyta</taxon>
        <taxon>Embryophyta</taxon>
        <taxon>Tracheophyta</taxon>
        <taxon>Spermatophyta</taxon>
        <taxon>Magnoliopsida</taxon>
        <taxon>eudicotyledons</taxon>
        <taxon>Gunneridae</taxon>
        <taxon>Pentapetalae</taxon>
        <taxon>rosids</taxon>
        <taxon>fabids</taxon>
        <taxon>Fabales</taxon>
        <taxon>Fabaceae</taxon>
        <taxon>Papilionoideae</taxon>
        <taxon>50 kb inversion clade</taxon>
        <taxon>genistoids sensu lato</taxon>
        <taxon>core genistoids</taxon>
        <taxon>Genisteae</taxon>
        <taxon>Lupinus</taxon>
    </lineage>
</organism>
<keyword evidence="3" id="KW-0445">Lipid transport</keyword>
<evidence type="ECO:0000313" key="6">
    <source>
        <dbReference type="Proteomes" id="UP000188354"/>
    </source>
</evidence>
<dbReference type="AlphaFoldDB" id="A0A1J7H235"/>
<dbReference type="GO" id="GO:1902387">
    <property type="term" value="F:ceramide 1-phosphate binding"/>
    <property type="evidence" value="ECO:0007669"/>
    <property type="project" value="TreeGrafter"/>
</dbReference>
<dbReference type="PANTHER" id="PTHR10219">
    <property type="entry name" value="GLYCOLIPID TRANSFER PROTEIN-RELATED"/>
    <property type="match status" value="1"/>
</dbReference>
<sequence>MVNSEDFGDDFVVKQQDSVVVAPLSAIAEAFEELAKWLKIKRVENEELPLNTFCHACSFISVLFYSLGFAFKFAELEYVAKLHTLVEASKTYGTLQDILDLDITTDTVKTSGSFSRNLRRVRQGLGLIKAIFEQFLVTDDTSLKDVASTAYAQSCAPYHTWAIRTAVYAGMYTLPTRDQLLANLNETNQSAEKKMRRYIDASLPVIEYIDELYLSRNIILDWTLVKCRVQSIQWH</sequence>
<name>A0A1J7H235_LUPAN</name>
<dbReference type="GO" id="GO:0005829">
    <property type="term" value="C:cytosol"/>
    <property type="evidence" value="ECO:0007669"/>
    <property type="project" value="TreeGrafter"/>
</dbReference>
<dbReference type="InterPro" id="IPR036497">
    <property type="entry name" value="GLTP_sf"/>
</dbReference>
<dbReference type="EMBL" id="CM007368">
    <property type="protein sequence ID" value="OIW06928.1"/>
    <property type="molecule type" value="Genomic_DNA"/>
</dbReference>
<dbReference type="STRING" id="3871.A0A1J7H235"/>
<protein>
    <recommendedName>
        <fullName evidence="4">Glycolipid transfer protein domain-containing protein</fullName>
    </recommendedName>
</protein>
<dbReference type="GO" id="GO:0016020">
    <property type="term" value="C:membrane"/>
    <property type="evidence" value="ECO:0007669"/>
    <property type="project" value="TreeGrafter"/>
</dbReference>
<keyword evidence="2" id="KW-0813">Transport</keyword>
<dbReference type="SUPFAM" id="SSF110004">
    <property type="entry name" value="Glycolipid transfer protein, GLTP"/>
    <property type="match status" value="1"/>
</dbReference>
<evidence type="ECO:0000259" key="4">
    <source>
        <dbReference type="Pfam" id="PF08718"/>
    </source>
</evidence>
<evidence type="ECO:0000256" key="3">
    <source>
        <dbReference type="ARBA" id="ARBA00023055"/>
    </source>
</evidence>
<feature type="domain" description="Glycolipid transfer protein" evidence="4">
    <location>
        <begin position="49"/>
        <end position="186"/>
    </location>
</feature>
<dbReference type="FunFam" id="1.10.3520.10:FF:000005">
    <property type="entry name" value="Accelerated cell death 11"/>
    <property type="match status" value="1"/>
</dbReference>
<comment type="similarity">
    <text evidence="1">Belongs to the GLTP family.</text>
</comment>
<dbReference type="Gene3D" id="1.10.3520.10">
    <property type="entry name" value="Glycolipid transfer protein"/>
    <property type="match status" value="1"/>
</dbReference>
<keyword evidence="6" id="KW-1185">Reference proteome</keyword>
<proteinExistence type="inferred from homology"/>